<reference evidence="2 3" key="1">
    <citation type="submission" date="2020-04" db="EMBL/GenBank/DDBJ databases">
        <title>Thalassotalea sp. M1531, isolated from the surface of marine red alga.</title>
        <authorList>
            <person name="Pang L."/>
            <person name="Lu D.-C."/>
        </authorList>
    </citation>
    <scope>NUCLEOTIDE SEQUENCE [LARGE SCALE GENOMIC DNA]</scope>
    <source>
        <strain evidence="2 3">M1531</strain>
    </source>
</reference>
<dbReference type="InterPro" id="IPR021559">
    <property type="entry name" value="DUF3019"/>
</dbReference>
<organism evidence="2 3">
    <name type="scientific">Thalassotalea algicola</name>
    <dbReference type="NCBI Taxonomy" id="2716224"/>
    <lineage>
        <taxon>Bacteria</taxon>
        <taxon>Pseudomonadati</taxon>
        <taxon>Pseudomonadota</taxon>
        <taxon>Gammaproteobacteria</taxon>
        <taxon>Alteromonadales</taxon>
        <taxon>Colwelliaceae</taxon>
        <taxon>Thalassotalea</taxon>
    </lineage>
</organism>
<dbReference type="Proteomes" id="UP000568664">
    <property type="component" value="Unassembled WGS sequence"/>
</dbReference>
<evidence type="ECO:0000256" key="1">
    <source>
        <dbReference type="SAM" id="SignalP"/>
    </source>
</evidence>
<proteinExistence type="predicted"/>
<evidence type="ECO:0000313" key="2">
    <source>
        <dbReference type="EMBL" id="NMP31175.1"/>
    </source>
</evidence>
<accession>A0A7Y0Q7L9</accession>
<feature type="chain" id="PRO_5030937718" evidence="1">
    <location>
        <begin position="26"/>
        <end position="133"/>
    </location>
</feature>
<dbReference type="AlphaFoldDB" id="A0A7Y0Q7L9"/>
<sequence>MTIFPKILATILLLSSLLMPMVVQAEQYTATLEVAPTQCVAVRQGQACYADVKIHWQLNLAGEYCLYSSQQNVPLECWKNQRSGRWANEIKAFEDVKFYLSLKQSQQKLATGKLEVAWVYKKNIRKNAIWRMF</sequence>
<feature type="signal peptide" evidence="1">
    <location>
        <begin position="1"/>
        <end position="25"/>
    </location>
</feature>
<evidence type="ECO:0000313" key="3">
    <source>
        <dbReference type="Proteomes" id="UP000568664"/>
    </source>
</evidence>
<keyword evidence="3" id="KW-1185">Reference proteome</keyword>
<comment type="caution">
    <text evidence="2">The sequence shown here is derived from an EMBL/GenBank/DDBJ whole genome shotgun (WGS) entry which is preliminary data.</text>
</comment>
<gene>
    <name evidence="2" type="ORF">HII17_06325</name>
</gene>
<dbReference type="EMBL" id="JABBXH010000002">
    <property type="protein sequence ID" value="NMP31175.1"/>
    <property type="molecule type" value="Genomic_DNA"/>
</dbReference>
<name>A0A7Y0Q7L9_9GAMM</name>
<dbReference type="Pfam" id="PF11456">
    <property type="entry name" value="DUF3019"/>
    <property type="match status" value="1"/>
</dbReference>
<protein>
    <submittedName>
        <fullName evidence="2">DUF3019 domain-containing protein</fullName>
    </submittedName>
</protein>
<keyword evidence="1" id="KW-0732">Signal</keyword>
<dbReference type="RefSeq" id="WP_169074507.1">
    <property type="nucleotide sequence ID" value="NZ_JABBXH010000002.1"/>
</dbReference>